<feature type="region of interest" description="Disordered" evidence="1">
    <location>
        <begin position="147"/>
        <end position="173"/>
    </location>
</feature>
<feature type="region of interest" description="Disordered" evidence="1">
    <location>
        <begin position="1"/>
        <end position="83"/>
    </location>
</feature>
<feature type="region of interest" description="Disordered" evidence="1">
    <location>
        <begin position="256"/>
        <end position="331"/>
    </location>
</feature>
<evidence type="ECO:0000313" key="2">
    <source>
        <dbReference type="EMBL" id="KAG1789904.1"/>
    </source>
</evidence>
<dbReference type="RefSeq" id="XP_041156923.1">
    <property type="nucleotide sequence ID" value="XM_041307141.1"/>
</dbReference>
<feature type="compositionally biased region" description="Acidic residues" evidence="1">
    <location>
        <begin position="26"/>
        <end position="36"/>
    </location>
</feature>
<dbReference type="EMBL" id="JABBWE010000055">
    <property type="protein sequence ID" value="KAG1789904.1"/>
    <property type="molecule type" value="Genomic_DNA"/>
</dbReference>
<reference evidence="2" key="1">
    <citation type="journal article" date="2020" name="New Phytol.">
        <title>Comparative genomics reveals dynamic genome evolution in host specialist ectomycorrhizal fungi.</title>
        <authorList>
            <person name="Lofgren L.A."/>
            <person name="Nguyen N.H."/>
            <person name="Vilgalys R."/>
            <person name="Ruytinx J."/>
            <person name="Liao H.L."/>
            <person name="Branco S."/>
            <person name="Kuo A."/>
            <person name="LaButti K."/>
            <person name="Lipzen A."/>
            <person name="Andreopoulos W."/>
            <person name="Pangilinan J."/>
            <person name="Riley R."/>
            <person name="Hundley H."/>
            <person name="Na H."/>
            <person name="Barry K."/>
            <person name="Grigoriev I.V."/>
            <person name="Stajich J.E."/>
            <person name="Kennedy P.G."/>
        </authorList>
    </citation>
    <scope>NUCLEOTIDE SEQUENCE</scope>
    <source>
        <strain evidence="2">S12</strain>
    </source>
</reference>
<organism evidence="2 3">
    <name type="scientific">Suillus plorans</name>
    <dbReference type="NCBI Taxonomy" id="116603"/>
    <lineage>
        <taxon>Eukaryota</taxon>
        <taxon>Fungi</taxon>
        <taxon>Dikarya</taxon>
        <taxon>Basidiomycota</taxon>
        <taxon>Agaricomycotina</taxon>
        <taxon>Agaricomycetes</taxon>
        <taxon>Agaricomycetidae</taxon>
        <taxon>Boletales</taxon>
        <taxon>Suillineae</taxon>
        <taxon>Suillaceae</taxon>
        <taxon>Suillus</taxon>
    </lineage>
</organism>
<evidence type="ECO:0000256" key="1">
    <source>
        <dbReference type="SAM" id="MobiDB-lite"/>
    </source>
</evidence>
<feature type="compositionally biased region" description="Polar residues" evidence="1">
    <location>
        <begin position="282"/>
        <end position="297"/>
    </location>
</feature>
<protein>
    <submittedName>
        <fullName evidence="2">Uncharacterized protein</fullName>
    </submittedName>
</protein>
<comment type="caution">
    <text evidence="2">The sequence shown here is derived from an EMBL/GenBank/DDBJ whole genome shotgun (WGS) entry which is preliminary data.</text>
</comment>
<sequence length="331" mass="38097">MSVDDTNTQCPRIGPEDVQTSHDAELFDDNDNDNDNGCESGTGNFLDALSQPSASEARPSTSEARPSTSEARPSTSAVRLEKRVRNELASENVAFQEERINKIMEEGRMAHQQVEERLQEQEHHAEVVRQQAEKYIQEQHRLAEVARQQAEERIQEQSRLAEEEHKCHAHDIGKKAQQLEAALRERENQLNHDKNELEVIRQQRQQQYQEAVELTERKQKELEEREKVIGAEVERRLQLEVETLKAAKKAELANMEQRFARRGRQRDTAMDMDADTTPMSAQQQAKTPQKPHSNTPSLDAIKRIKRARGTTRRTRLVSVADDDDPIETRQE</sequence>
<feature type="compositionally biased region" description="Polar residues" evidence="1">
    <location>
        <begin position="1"/>
        <end position="10"/>
    </location>
</feature>
<dbReference type="Proteomes" id="UP000719766">
    <property type="component" value="Unassembled WGS sequence"/>
</dbReference>
<proteinExistence type="predicted"/>
<feature type="compositionally biased region" description="Basic residues" evidence="1">
    <location>
        <begin position="303"/>
        <end position="315"/>
    </location>
</feature>
<keyword evidence="3" id="KW-1185">Reference proteome</keyword>
<dbReference type="GeneID" id="64600905"/>
<evidence type="ECO:0000313" key="3">
    <source>
        <dbReference type="Proteomes" id="UP000719766"/>
    </source>
</evidence>
<name>A0A9P7AJN3_9AGAM</name>
<gene>
    <name evidence="2" type="ORF">HD556DRAFT_1446692</name>
</gene>
<accession>A0A9P7AJN3</accession>
<feature type="compositionally biased region" description="Polar residues" evidence="1">
    <location>
        <begin position="50"/>
        <end position="77"/>
    </location>
</feature>
<dbReference type="OrthoDB" id="2685483at2759"/>
<dbReference type="AlphaFoldDB" id="A0A9P7AJN3"/>